<dbReference type="GeneID" id="28992730"/>
<dbReference type="AlphaFoldDB" id="A0A167M0Q5"/>
<accession>A0A167M0Q5</accession>
<name>A0A167M0Q5_PHYB8</name>
<dbReference type="RefSeq" id="XP_018289514.1">
    <property type="nucleotide sequence ID" value="XM_018431824.1"/>
</dbReference>
<evidence type="ECO:0000313" key="2">
    <source>
        <dbReference type="Proteomes" id="UP000077315"/>
    </source>
</evidence>
<reference evidence="2" key="1">
    <citation type="submission" date="2015-06" db="EMBL/GenBank/DDBJ databases">
        <title>Expansion of signal transduction pathways in fungi by whole-genome duplication.</title>
        <authorList>
            <consortium name="DOE Joint Genome Institute"/>
            <person name="Corrochano L.M."/>
            <person name="Kuo A."/>
            <person name="Marcet-Houben M."/>
            <person name="Polaino S."/>
            <person name="Salamov A."/>
            <person name="Villalobos J.M."/>
            <person name="Alvarez M.I."/>
            <person name="Avalos J."/>
            <person name="Benito E.P."/>
            <person name="Benoit I."/>
            <person name="Burger G."/>
            <person name="Camino L.P."/>
            <person name="Canovas D."/>
            <person name="Cerda-Olmedo E."/>
            <person name="Cheng J.-F."/>
            <person name="Dominguez A."/>
            <person name="Elias M."/>
            <person name="Eslava A.P."/>
            <person name="Glaser F."/>
            <person name="Grimwood J."/>
            <person name="Gutierrez G."/>
            <person name="Heitman J."/>
            <person name="Henrissat B."/>
            <person name="Iturriaga E.A."/>
            <person name="Lang B.F."/>
            <person name="Lavin J.L."/>
            <person name="Lee S."/>
            <person name="Li W."/>
            <person name="Lindquist E."/>
            <person name="Lopez-Garcia S."/>
            <person name="Luque E.M."/>
            <person name="Marcos A.T."/>
            <person name="Martin J."/>
            <person name="McCluskey K."/>
            <person name="Medina H.R."/>
            <person name="Miralles-Duran A."/>
            <person name="Miyazaki A."/>
            <person name="Munoz-Torres E."/>
            <person name="Oguiza J.A."/>
            <person name="Ohm R."/>
            <person name="Olmedo M."/>
            <person name="Orejas M."/>
            <person name="Ortiz-Castellanos L."/>
            <person name="Pisabarro A.G."/>
            <person name="Rodriguez-Romero J."/>
            <person name="Ruiz-Herrera J."/>
            <person name="Ruiz-Vazquez R."/>
            <person name="Sanz C."/>
            <person name="Schackwitz W."/>
            <person name="Schmutz J."/>
            <person name="Shahriari M."/>
            <person name="Shelest E."/>
            <person name="Silva-Franco F."/>
            <person name="Soanes D."/>
            <person name="Syed K."/>
            <person name="Tagua V.G."/>
            <person name="Talbot N.J."/>
            <person name="Thon M."/>
            <person name="De vries R.P."/>
            <person name="Wiebenga A."/>
            <person name="Yadav J.S."/>
            <person name="Braun E.L."/>
            <person name="Baker S."/>
            <person name="Garre V."/>
            <person name="Horwitz B."/>
            <person name="Torres-Martinez S."/>
            <person name="Idnurm A."/>
            <person name="Herrera-Estrella A."/>
            <person name="Gabaldon T."/>
            <person name="Grigoriev I.V."/>
        </authorList>
    </citation>
    <scope>NUCLEOTIDE SEQUENCE [LARGE SCALE GENOMIC DNA]</scope>
    <source>
        <strain evidence="2">NRRL 1555(-)</strain>
    </source>
</reference>
<dbReference type="VEuPathDB" id="FungiDB:PHYBLDRAFT_147233"/>
<proteinExistence type="predicted"/>
<dbReference type="InParanoid" id="A0A167M0Q5"/>
<sequence length="109" mass="12199">MLYSSNKAALNSFREFDLGHFASDSVINNSSGALYGAKVRAVRWLLQNMNTMFFLEHSPTIASGSSPPDQLHSQTITSPSFPCTLETKLWVTSQERNTYQALVHFTLLQ</sequence>
<organism evidence="1 2">
    <name type="scientific">Phycomyces blakesleeanus (strain ATCC 8743b / DSM 1359 / FGSC 10004 / NBRC 33097 / NRRL 1555)</name>
    <dbReference type="NCBI Taxonomy" id="763407"/>
    <lineage>
        <taxon>Eukaryota</taxon>
        <taxon>Fungi</taxon>
        <taxon>Fungi incertae sedis</taxon>
        <taxon>Mucoromycota</taxon>
        <taxon>Mucoromycotina</taxon>
        <taxon>Mucoromycetes</taxon>
        <taxon>Mucorales</taxon>
        <taxon>Phycomycetaceae</taxon>
        <taxon>Phycomyces</taxon>
    </lineage>
</organism>
<gene>
    <name evidence="1" type="ORF">PHYBLDRAFT_147233</name>
</gene>
<dbReference type="Proteomes" id="UP000077315">
    <property type="component" value="Unassembled WGS sequence"/>
</dbReference>
<keyword evidence="2" id="KW-1185">Reference proteome</keyword>
<protein>
    <submittedName>
        <fullName evidence="1">Uncharacterized protein</fullName>
    </submittedName>
</protein>
<dbReference type="EMBL" id="KV440985">
    <property type="protein sequence ID" value="OAD71474.1"/>
    <property type="molecule type" value="Genomic_DNA"/>
</dbReference>
<evidence type="ECO:0000313" key="1">
    <source>
        <dbReference type="EMBL" id="OAD71474.1"/>
    </source>
</evidence>